<dbReference type="Proteomes" id="UP001375743">
    <property type="component" value="Unassembled WGS sequence"/>
</dbReference>
<protein>
    <submittedName>
        <fullName evidence="2">CRISPR system precrRNA processing endoribonuclease RAMP protein Cas6</fullName>
    </submittedName>
</protein>
<dbReference type="Gene3D" id="3.30.70.1900">
    <property type="match status" value="1"/>
</dbReference>
<dbReference type="EMBL" id="JBBLZC010000024">
    <property type="protein sequence ID" value="MEK0085280.1"/>
    <property type="molecule type" value="Genomic_DNA"/>
</dbReference>
<dbReference type="InterPro" id="IPR019267">
    <property type="entry name" value="CRISPR-assoc_Cas6_C"/>
</dbReference>
<reference evidence="2 3" key="1">
    <citation type="submission" date="2024-01" db="EMBL/GenBank/DDBJ databases">
        <title>Multi-omics insights into the function and evolution of sodium benzoate biodegradation pathways in Benzoatithermus flavus gen. nov., sp. nov. from hot spring.</title>
        <authorList>
            <person name="Hu C.-J."/>
            <person name="Li W.-J."/>
        </authorList>
    </citation>
    <scope>NUCLEOTIDE SEQUENCE [LARGE SCALE GENOMIC DNA]</scope>
    <source>
        <strain evidence="2 3">SYSU G07066</strain>
    </source>
</reference>
<feature type="domain" description="CRISPR-associated protein Cas6 C-terminal" evidence="1">
    <location>
        <begin position="109"/>
        <end position="233"/>
    </location>
</feature>
<keyword evidence="3" id="KW-1185">Reference proteome</keyword>
<organism evidence="2 3">
    <name type="scientific">Benzoatithermus flavus</name>
    <dbReference type="NCBI Taxonomy" id="3108223"/>
    <lineage>
        <taxon>Bacteria</taxon>
        <taxon>Pseudomonadati</taxon>
        <taxon>Pseudomonadota</taxon>
        <taxon>Alphaproteobacteria</taxon>
        <taxon>Geminicoccales</taxon>
        <taxon>Geminicoccaceae</taxon>
        <taxon>Benzoatithermus</taxon>
    </lineage>
</organism>
<dbReference type="RefSeq" id="WP_418161129.1">
    <property type="nucleotide sequence ID" value="NZ_JBBLZC010000024.1"/>
</dbReference>
<sequence>MRRYDRVPHPYVLQPAMGQKPRLEPSDAIELDVTLIGHAAGYIAYVVRALQDAAATGIGPDRLVLDLEHVAPVPVTAASLSADPGERRGGLCVQALPALPPPCPKQVRVELLTPLRVQRDGHLVGPETFTPGDLLRNLVRRVSMLRQFFTDRPLEADFVALKELGLGLRARHAALRWVDLVRRSSRQDTVMRMGGIVGRFELDLTGAEPLWPYLWLGQWIGAGKGATMGLGRIGLFRALG</sequence>
<evidence type="ECO:0000313" key="3">
    <source>
        <dbReference type="Proteomes" id="UP001375743"/>
    </source>
</evidence>
<evidence type="ECO:0000259" key="1">
    <source>
        <dbReference type="Pfam" id="PF10040"/>
    </source>
</evidence>
<proteinExistence type="predicted"/>
<name>A0ABU8XVQ1_9PROT</name>
<evidence type="ECO:0000313" key="2">
    <source>
        <dbReference type="EMBL" id="MEK0085280.1"/>
    </source>
</evidence>
<comment type="caution">
    <text evidence="2">The sequence shown here is derived from an EMBL/GenBank/DDBJ whole genome shotgun (WGS) entry which is preliminary data.</text>
</comment>
<accession>A0ABU8XVQ1</accession>
<gene>
    <name evidence="2" type="primary">cas6</name>
    <name evidence="2" type="ORF">U1T56_19180</name>
</gene>
<dbReference type="Pfam" id="PF10040">
    <property type="entry name" value="CRISPR_Cas6"/>
    <property type="match status" value="1"/>
</dbReference>